<dbReference type="Proteomes" id="UP000279911">
    <property type="component" value="Unassembled WGS sequence"/>
</dbReference>
<evidence type="ECO:0000313" key="2">
    <source>
        <dbReference type="Proteomes" id="UP000279911"/>
    </source>
</evidence>
<dbReference type="EMBL" id="RSFW01000014">
    <property type="protein sequence ID" value="RSD26737.1"/>
    <property type="molecule type" value="Genomic_DNA"/>
</dbReference>
<evidence type="ECO:0000313" key="1">
    <source>
        <dbReference type="EMBL" id="RSD26737.1"/>
    </source>
</evidence>
<name>A0A3R9F109_9BACI</name>
<dbReference type="RefSeq" id="WP_125480396.1">
    <property type="nucleotide sequence ID" value="NZ_RSFW01000014.1"/>
</dbReference>
<dbReference type="AlphaFoldDB" id="A0A3R9F109"/>
<comment type="caution">
    <text evidence="1">The sequence shown here is derived from an EMBL/GenBank/DDBJ whole genome shotgun (WGS) entry which is preliminary data.</text>
</comment>
<reference evidence="2" key="1">
    <citation type="submission" date="2018-12" db="EMBL/GenBank/DDBJ databases">
        <title>Bacillus chawlae sp. nov., Bacillus glennii sp. nov., and Bacillus saganii sp. nov. Isolated from the Vehicle Assembly Building at Kennedy Space Center where the Viking Spacecraft were Assembled.</title>
        <authorList>
            <person name="Seuylemezian A."/>
            <person name="Vaishampayan P."/>
        </authorList>
    </citation>
    <scope>NUCLEOTIDE SEQUENCE [LARGE SCALE GENOMIC DNA]</scope>
    <source>
        <strain evidence="2">DSM 13966</strain>
    </source>
</reference>
<sequence length="64" mass="7645">MLKNLELSDYQLWMCRKIKEKLAEKHNYINCASHFPNEFEEREVISIALSEMLMKLDVIDEKAN</sequence>
<organism evidence="1 2">
    <name type="scientific">Mesobacillus subterraneus</name>
    <dbReference type="NCBI Taxonomy" id="285983"/>
    <lineage>
        <taxon>Bacteria</taxon>
        <taxon>Bacillati</taxon>
        <taxon>Bacillota</taxon>
        <taxon>Bacilli</taxon>
        <taxon>Bacillales</taxon>
        <taxon>Bacillaceae</taxon>
        <taxon>Mesobacillus</taxon>
    </lineage>
</organism>
<proteinExistence type="predicted"/>
<accession>A0A3R9F109</accession>
<dbReference type="OrthoDB" id="2913700at2"/>
<gene>
    <name evidence="1" type="ORF">EJA10_12790</name>
</gene>
<protein>
    <submittedName>
        <fullName evidence="1">Uncharacterized protein</fullName>
    </submittedName>
</protein>